<dbReference type="InterPro" id="IPR050309">
    <property type="entry name" value="Type-B_Carboxylest/Lipase"/>
</dbReference>
<keyword evidence="9" id="KW-1185">Reference proteome</keyword>
<dbReference type="Proteomes" id="UP000747542">
    <property type="component" value="Unassembled WGS sequence"/>
</dbReference>
<dbReference type="PROSITE" id="PS00941">
    <property type="entry name" value="CARBOXYLESTERASE_B_2"/>
    <property type="match status" value="1"/>
</dbReference>
<reference evidence="8" key="1">
    <citation type="journal article" date="2021" name="Sci. Adv.">
        <title>The American lobster genome reveals insights on longevity, neural, and immune adaptations.</title>
        <authorList>
            <person name="Polinski J.M."/>
            <person name="Zimin A.V."/>
            <person name="Clark K.F."/>
            <person name="Kohn A.B."/>
            <person name="Sadowski N."/>
            <person name="Timp W."/>
            <person name="Ptitsyn A."/>
            <person name="Khanna P."/>
            <person name="Romanova D.Y."/>
            <person name="Williams P."/>
            <person name="Greenwood S.J."/>
            <person name="Moroz L.L."/>
            <person name="Walt D.R."/>
            <person name="Bodnar A.G."/>
        </authorList>
    </citation>
    <scope>NUCLEOTIDE SEQUENCE</scope>
    <source>
        <strain evidence="8">GMGI-L3</strain>
    </source>
</reference>
<evidence type="ECO:0000256" key="2">
    <source>
        <dbReference type="ARBA" id="ARBA00022487"/>
    </source>
</evidence>
<dbReference type="SUPFAM" id="SSF53474">
    <property type="entry name" value="alpha/beta-Hydrolases"/>
    <property type="match status" value="1"/>
</dbReference>
<keyword evidence="2" id="KW-0719">Serine esterase</keyword>
<dbReference type="PROSITE" id="PS00122">
    <property type="entry name" value="CARBOXYLESTERASE_B_1"/>
    <property type="match status" value="1"/>
</dbReference>
<dbReference type="EC" id="3.1.1.-" evidence="5"/>
<evidence type="ECO:0000259" key="7">
    <source>
        <dbReference type="Pfam" id="PF00135"/>
    </source>
</evidence>
<feature type="domain" description="Carboxylesterase type B" evidence="7">
    <location>
        <begin position="45"/>
        <end position="475"/>
    </location>
</feature>
<dbReference type="GO" id="GO:0052689">
    <property type="term" value="F:carboxylic ester hydrolase activity"/>
    <property type="evidence" value="ECO:0007669"/>
    <property type="project" value="UniProtKB-KW"/>
</dbReference>
<evidence type="ECO:0000256" key="3">
    <source>
        <dbReference type="ARBA" id="ARBA00022801"/>
    </source>
</evidence>
<evidence type="ECO:0000256" key="6">
    <source>
        <dbReference type="SAM" id="Phobius"/>
    </source>
</evidence>
<protein>
    <recommendedName>
        <fullName evidence="5">Carboxylic ester hydrolase</fullName>
        <ecNumber evidence="5">3.1.1.-</ecNumber>
    </recommendedName>
</protein>
<name>A0A8J5JD31_HOMAM</name>
<organism evidence="8 9">
    <name type="scientific">Homarus americanus</name>
    <name type="common">American lobster</name>
    <dbReference type="NCBI Taxonomy" id="6706"/>
    <lineage>
        <taxon>Eukaryota</taxon>
        <taxon>Metazoa</taxon>
        <taxon>Ecdysozoa</taxon>
        <taxon>Arthropoda</taxon>
        <taxon>Crustacea</taxon>
        <taxon>Multicrustacea</taxon>
        <taxon>Malacostraca</taxon>
        <taxon>Eumalacostraca</taxon>
        <taxon>Eucarida</taxon>
        <taxon>Decapoda</taxon>
        <taxon>Pleocyemata</taxon>
        <taxon>Astacidea</taxon>
        <taxon>Nephropoidea</taxon>
        <taxon>Nephropidae</taxon>
        <taxon>Homarus</taxon>
    </lineage>
</organism>
<dbReference type="Gene3D" id="3.40.50.1820">
    <property type="entry name" value="alpha/beta hydrolase"/>
    <property type="match status" value="1"/>
</dbReference>
<dbReference type="InterPro" id="IPR019819">
    <property type="entry name" value="Carboxylesterase_B_CS"/>
</dbReference>
<dbReference type="AlphaFoldDB" id="A0A8J5JD31"/>
<gene>
    <name evidence="8" type="ORF">Hamer_G023687</name>
</gene>
<sequence length="544" mass="59913">MTRLRTWVVTALVVNGVLLLYSVKVWQGRPPTHSIEDSSLREGNEPQVRLHSGLVSGMWDRAQKGRIYYSFLGIPYAKPPLGLLRFKDPVPAEPWQGVRDGTKYPSCCPSVPVGVQRHGNRGIQGQEDCLYINVFTPPLQKSQKKLPVMVYIHGGSFLAGGAKHYQPLPLLQQDLVLVTLQYRLGVLGFLSTEDEVLPGNLGLKDQTLALTWVRDNIGHFGGDSKRVTIFGGSAGGASVQLLMFNPHAEGLFSRAIMQSGSALSPWAVRTGHRAVAYTVGGRLGCPTPDPISNNSLRDNERLVDCLQKAPLDALVPSFMDFSVWATLPWVTVPRVDGDYLPEDPAILLREGKFHKVPLITGVTQHDGLLITGNLYNTPSLREQLVKNFVNVGPGAALLLGEGDEQPLTLARLAFHHYLGGIKAGDHDKVTLTQLFGDRLFTVAHDETWRFTSQHQDLPVYTYELKPSNTTGKKFPQDKHLGHLMVKMWSNFAATGNPTPDDSLGFVWSAAAYPRNAAHLALNASPTMENDTRTEVQEFWSSAHP</sequence>
<dbReference type="InterPro" id="IPR002018">
    <property type="entry name" value="CarbesteraseB"/>
</dbReference>
<evidence type="ECO:0000313" key="8">
    <source>
        <dbReference type="EMBL" id="KAG7155401.1"/>
    </source>
</evidence>
<keyword evidence="6" id="KW-0472">Membrane</keyword>
<evidence type="ECO:0000256" key="5">
    <source>
        <dbReference type="RuleBase" id="RU361235"/>
    </source>
</evidence>
<comment type="caution">
    <text evidence="8">The sequence shown here is derived from an EMBL/GenBank/DDBJ whole genome shotgun (WGS) entry which is preliminary data.</text>
</comment>
<keyword evidence="6" id="KW-1133">Transmembrane helix</keyword>
<dbReference type="InterPro" id="IPR029058">
    <property type="entry name" value="AB_hydrolase_fold"/>
</dbReference>
<accession>A0A8J5JD31</accession>
<proteinExistence type="inferred from homology"/>
<keyword evidence="3 5" id="KW-0378">Hydrolase</keyword>
<dbReference type="InterPro" id="IPR019826">
    <property type="entry name" value="Carboxylesterase_B_AS"/>
</dbReference>
<keyword evidence="4" id="KW-0325">Glycoprotein</keyword>
<evidence type="ECO:0000256" key="1">
    <source>
        <dbReference type="ARBA" id="ARBA00005964"/>
    </source>
</evidence>
<comment type="similarity">
    <text evidence="1 5">Belongs to the type-B carboxylesterase/lipase family.</text>
</comment>
<feature type="transmembrane region" description="Helical" evidence="6">
    <location>
        <begin position="7"/>
        <end position="26"/>
    </location>
</feature>
<dbReference type="Pfam" id="PF00135">
    <property type="entry name" value="COesterase"/>
    <property type="match status" value="1"/>
</dbReference>
<keyword evidence="6" id="KW-0812">Transmembrane</keyword>
<evidence type="ECO:0000256" key="4">
    <source>
        <dbReference type="ARBA" id="ARBA00023180"/>
    </source>
</evidence>
<evidence type="ECO:0000313" key="9">
    <source>
        <dbReference type="Proteomes" id="UP000747542"/>
    </source>
</evidence>
<dbReference type="EMBL" id="JAHLQT010041777">
    <property type="protein sequence ID" value="KAG7155401.1"/>
    <property type="molecule type" value="Genomic_DNA"/>
</dbReference>
<dbReference type="PANTHER" id="PTHR11559">
    <property type="entry name" value="CARBOXYLESTERASE"/>
    <property type="match status" value="1"/>
</dbReference>